<sequence>MTALEGLLNTKDYALLYAIWPGQMAENVHGQENSLCIRLRASSSQEMKRINCDSKTGFKPSPRLYLSIDRSPLCLTMQTDSPHHPSSSLRPNAGKAAAASLPYAHMRHADTIRPVGLNVFGSAEQPVPL</sequence>
<evidence type="ECO:0000313" key="2">
    <source>
        <dbReference type="Proteomes" id="UP000246171"/>
    </source>
</evidence>
<dbReference type="RefSeq" id="XP_025390587.1">
    <property type="nucleotide sequence ID" value="XM_025532669.1"/>
</dbReference>
<dbReference type="EMBL" id="MSFU01000006">
    <property type="protein sequence ID" value="PWY78795.1"/>
    <property type="molecule type" value="Genomic_DNA"/>
</dbReference>
<comment type="caution">
    <text evidence="1">The sequence shown here is derived from an EMBL/GenBank/DDBJ whole genome shotgun (WGS) entry which is preliminary data.</text>
</comment>
<gene>
    <name evidence="1" type="ORF">BO83DRAFT_386489</name>
</gene>
<dbReference type="Proteomes" id="UP000246171">
    <property type="component" value="Unassembled WGS sequence"/>
</dbReference>
<proteinExistence type="predicted"/>
<protein>
    <submittedName>
        <fullName evidence="1">Uncharacterized protein</fullName>
    </submittedName>
</protein>
<dbReference type="GeneID" id="37054631"/>
<accession>A0A317VYE0</accession>
<dbReference type="VEuPathDB" id="FungiDB:BO83DRAFT_386489"/>
<reference evidence="1" key="1">
    <citation type="submission" date="2016-12" db="EMBL/GenBank/DDBJ databases">
        <title>The genomes of Aspergillus section Nigri reveals drivers in fungal speciation.</title>
        <authorList>
            <consortium name="DOE Joint Genome Institute"/>
            <person name="Vesth T.C."/>
            <person name="Nybo J."/>
            <person name="Theobald S."/>
            <person name="Brandl J."/>
            <person name="Frisvad J.C."/>
            <person name="Nielsen K.F."/>
            <person name="Lyhne E.K."/>
            <person name="Kogle M.E."/>
            <person name="Kuo A."/>
            <person name="Riley R."/>
            <person name="Clum A."/>
            <person name="Nolan M."/>
            <person name="Lipzen A."/>
            <person name="Salamov A."/>
            <person name="Henrissat B."/>
            <person name="Wiebenga A."/>
            <person name="De vries R.P."/>
            <person name="Grigoriev I.V."/>
            <person name="Mortensen U.H."/>
            <person name="Andersen M.R."/>
            <person name="Baker S.E."/>
        </authorList>
    </citation>
    <scope>NUCLEOTIDE SEQUENCE</scope>
    <source>
        <strain evidence="1">CBS 122712</strain>
    </source>
</reference>
<evidence type="ECO:0000313" key="1">
    <source>
        <dbReference type="EMBL" id="PWY78795.1"/>
    </source>
</evidence>
<name>A0A317VYE0_ASPEC</name>
<keyword evidence="2" id="KW-1185">Reference proteome</keyword>
<dbReference type="AlphaFoldDB" id="A0A317VYE0"/>
<organism evidence="1 2">
    <name type="scientific">Aspergillus eucalypticola (strain CBS 122712 / IBT 29274)</name>
    <dbReference type="NCBI Taxonomy" id="1448314"/>
    <lineage>
        <taxon>Eukaryota</taxon>
        <taxon>Fungi</taxon>
        <taxon>Dikarya</taxon>
        <taxon>Ascomycota</taxon>
        <taxon>Pezizomycotina</taxon>
        <taxon>Eurotiomycetes</taxon>
        <taxon>Eurotiomycetidae</taxon>
        <taxon>Eurotiales</taxon>
        <taxon>Aspergillaceae</taxon>
        <taxon>Aspergillus</taxon>
        <taxon>Aspergillus subgen. Circumdati</taxon>
    </lineage>
</organism>